<organism evidence="2 3">
    <name type="scientific">Colobus angolensis palliatus</name>
    <name type="common">Peters' Angolan colobus</name>
    <dbReference type="NCBI Taxonomy" id="336983"/>
    <lineage>
        <taxon>Eukaryota</taxon>
        <taxon>Metazoa</taxon>
        <taxon>Chordata</taxon>
        <taxon>Craniata</taxon>
        <taxon>Vertebrata</taxon>
        <taxon>Euteleostomi</taxon>
        <taxon>Mammalia</taxon>
        <taxon>Eutheria</taxon>
        <taxon>Euarchontoglires</taxon>
        <taxon>Primates</taxon>
        <taxon>Haplorrhini</taxon>
        <taxon>Catarrhini</taxon>
        <taxon>Cercopithecidae</taxon>
        <taxon>Colobinae</taxon>
        <taxon>Colobus</taxon>
    </lineage>
</organism>
<accession>A0A2K5IKA6</accession>
<dbReference type="AlphaFoldDB" id="A0A2K5IKA6"/>
<dbReference type="Proteomes" id="UP000233080">
    <property type="component" value="Unassembled WGS sequence"/>
</dbReference>
<evidence type="ECO:0000259" key="1">
    <source>
        <dbReference type="Pfam" id="PF08385"/>
    </source>
</evidence>
<dbReference type="GO" id="GO:0007018">
    <property type="term" value="P:microtubule-based movement"/>
    <property type="evidence" value="ECO:0007669"/>
    <property type="project" value="InterPro"/>
</dbReference>
<name>A0A2K5IKA6_COLAP</name>
<dbReference type="GO" id="GO:0005858">
    <property type="term" value="C:axonemal dynein complex"/>
    <property type="evidence" value="ECO:0007669"/>
    <property type="project" value="TreeGrafter"/>
</dbReference>
<dbReference type="PANTHER" id="PTHR46532:SF11">
    <property type="entry name" value="DYNEIN AXONEMAL HEAVY CHAIN 12"/>
    <property type="match status" value="1"/>
</dbReference>
<reference evidence="2" key="1">
    <citation type="submission" date="2025-08" db="UniProtKB">
        <authorList>
            <consortium name="Ensembl"/>
        </authorList>
    </citation>
    <scope>IDENTIFICATION</scope>
</reference>
<keyword evidence="3" id="KW-1185">Reference proteome</keyword>
<reference evidence="2" key="2">
    <citation type="submission" date="2025-09" db="UniProtKB">
        <authorList>
            <consortium name="Ensembl"/>
        </authorList>
    </citation>
    <scope>IDENTIFICATION</scope>
</reference>
<evidence type="ECO:0000313" key="3">
    <source>
        <dbReference type="Proteomes" id="UP000233080"/>
    </source>
</evidence>
<dbReference type="InterPro" id="IPR026983">
    <property type="entry name" value="DHC"/>
</dbReference>
<sequence length="320" mass="35188">MLGAEERAVLAEENAYGEPGADRRLRLLGTYVALSLRPAAGAWERCAGTAEAEQLLQAFLDSNAAEGPRPLLVVRPGPGGLAVRPGLEVRPESGPAGAKGLFFLRTGSEPPGPDSFRGSVVCGDLPAAPLEHLAALFSEVVLPVLANEKNRLNWPHMVCEDVRRHAHSLQCDLSVILEQVKGKTLLPLPAGSEKTEFVDSKSETVLDSIDKSVIYAIESAVIKWSYQVQVVLKRESSQPLLQGENPTPKVELEFWKSRYEDLKYIYKQLRTIKVRGMAKLLNKLQSSYFPAFKAMYRDVVAGEDQQVFSQMCLTQITVES</sequence>
<dbReference type="InterPro" id="IPR013594">
    <property type="entry name" value="Dynein_heavy_tail"/>
</dbReference>
<dbReference type="Ensembl" id="ENSCANT00000039903.1">
    <property type="protein sequence ID" value="ENSCANP00000016961.1"/>
    <property type="gene ID" value="ENSCANG00000031859.1"/>
</dbReference>
<dbReference type="Pfam" id="PF08385">
    <property type="entry name" value="DHC_N1"/>
    <property type="match status" value="1"/>
</dbReference>
<evidence type="ECO:0000313" key="2">
    <source>
        <dbReference type="Ensembl" id="ENSCANP00000016961.1"/>
    </source>
</evidence>
<proteinExistence type="predicted"/>
<dbReference type="PANTHER" id="PTHR46532">
    <property type="entry name" value="MALE FERTILITY FACTOR KL5"/>
    <property type="match status" value="1"/>
</dbReference>
<dbReference type="GO" id="GO:0051959">
    <property type="term" value="F:dynein light intermediate chain binding"/>
    <property type="evidence" value="ECO:0007669"/>
    <property type="project" value="InterPro"/>
</dbReference>
<protein>
    <recommendedName>
        <fullName evidence="1">Dynein heavy chain tail domain-containing protein</fullName>
    </recommendedName>
</protein>
<dbReference type="GO" id="GO:0045505">
    <property type="term" value="F:dynein intermediate chain binding"/>
    <property type="evidence" value="ECO:0007669"/>
    <property type="project" value="InterPro"/>
</dbReference>
<feature type="domain" description="Dynein heavy chain tail" evidence="1">
    <location>
        <begin position="214"/>
        <end position="301"/>
    </location>
</feature>